<evidence type="ECO:0000256" key="2">
    <source>
        <dbReference type="ARBA" id="ARBA00022692"/>
    </source>
</evidence>
<dbReference type="Pfam" id="PF00324">
    <property type="entry name" value="AA_permease"/>
    <property type="match status" value="1"/>
</dbReference>
<feature type="transmembrane region" description="Helical" evidence="5">
    <location>
        <begin position="147"/>
        <end position="164"/>
    </location>
</feature>
<evidence type="ECO:0000256" key="1">
    <source>
        <dbReference type="ARBA" id="ARBA00004141"/>
    </source>
</evidence>
<reference evidence="8" key="1">
    <citation type="journal article" date="2019" name="Int. J. Syst. Evol. Microbiol.">
        <title>The Global Catalogue of Microorganisms (GCM) 10K type strain sequencing project: providing services to taxonomists for standard genome sequencing and annotation.</title>
        <authorList>
            <consortium name="The Broad Institute Genomics Platform"/>
            <consortium name="The Broad Institute Genome Sequencing Center for Infectious Disease"/>
            <person name="Wu L."/>
            <person name="Ma J."/>
        </authorList>
    </citation>
    <scope>NUCLEOTIDE SEQUENCE [LARGE SCALE GENOMIC DNA]</scope>
    <source>
        <strain evidence="8">JCM 18956</strain>
    </source>
</reference>
<dbReference type="PIRSF" id="PIRSF006060">
    <property type="entry name" value="AA_transporter"/>
    <property type="match status" value="1"/>
</dbReference>
<sequence length="512" mass="53665">MANTSTPSGVTYTAADTNYFEKRTLKRTAGFWGIWGIGIAAVISGDFSGWNAGITSAGWGGLLIASAVVVVMFFGMIFSIGEMSAAMPHTGGAYSFARASMGPWGGFVTGLAETLEYVLTTAAVVYFSAGYADAIFHDLTGSSLPQFVWWGILYLVFIGLNSLGSSISFKFALVVALISLAVLVAFALLSAFSGKLDFGSLFDVKPDAGMTSFLPHGVLPIFFALPFGVWLFLGIEELPLSAEEAHNPSKDIPKASVWGLVTLVACGAIVLVLNPAVLGGTAAGASAEPLLDGFRAIIPNDKIAAILSAFALVGLLASLQGIMFAAGRNMYSLSRAGYYPRGLSITGKRQTPVIAIVVASLLGYAALVVAELSTPGGGGGMVLNIAVWGAVVSYMLQMVSFLLLRRKYPNAKRPYKSPWGITGAVIAGVIGLAIFIGEILNPALTSAIVIMLIVYAVGLILFALVGRKNLVLAPEEEYALSGGLHRDPQTEGYDVMEAEVRSAEAARESDLV</sequence>
<keyword evidence="4 5" id="KW-0472">Membrane</keyword>
<dbReference type="Proteomes" id="UP001501295">
    <property type="component" value="Unassembled WGS sequence"/>
</dbReference>
<feature type="transmembrane region" description="Helical" evidence="5">
    <location>
        <begin position="443"/>
        <end position="465"/>
    </location>
</feature>
<feature type="transmembrane region" description="Helical" evidence="5">
    <location>
        <begin position="303"/>
        <end position="326"/>
    </location>
</feature>
<evidence type="ECO:0000313" key="8">
    <source>
        <dbReference type="Proteomes" id="UP001501295"/>
    </source>
</evidence>
<protein>
    <submittedName>
        <fullName evidence="7">Amino acid permease</fullName>
    </submittedName>
</protein>
<accession>A0ABP8W5X2</accession>
<feature type="transmembrane region" description="Helical" evidence="5">
    <location>
        <begin position="101"/>
        <end position="127"/>
    </location>
</feature>
<comment type="subcellular location">
    <subcellularLocation>
        <location evidence="1">Membrane</location>
        <topology evidence="1">Multi-pass membrane protein</topology>
    </subcellularLocation>
</comment>
<keyword evidence="8" id="KW-1185">Reference proteome</keyword>
<evidence type="ECO:0000259" key="6">
    <source>
        <dbReference type="Pfam" id="PF00324"/>
    </source>
</evidence>
<feature type="transmembrane region" description="Helical" evidence="5">
    <location>
        <begin position="385"/>
        <end position="405"/>
    </location>
</feature>
<feature type="transmembrane region" description="Helical" evidence="5">
    <location>
        <begin position="256"/>
        <end position="283"/>
    </location>
</feature>
<dbReference type="PANTHER" id="PTHR42770">
    <property type="entry name" value="AMINO ACID TRANSPORTER-RELATED"/>
    <property type="match status" value="1"/>
</dbReference>
<name>A0ABP8W5X2_9MICO</name>
<evidence type="ECO:0000313" key="7">
    <source>
        <dbReference type="EMBL" id="GAA4681240.1"/>
    </source>
</evidence>
<feature type="transmembrane region" description="Helical" evidence="5">
    <location>
        <begin position="417"/>
        <end position="437"/>
    </location>
</feature>
<feature type="transmembrane region" description="Helical" evidence="5">
    <location>
        <begin position="29"/>
        <end position="47"/>
    </location>
</feature>
<evidence type="ECO:0000256" key="5">
    <source>
        <dbReference type="SAM" id="Phobius"/>
    </source>
</evidence>
<feature type="transmembrane region" description="Helical" evidence="5">
    <location>
        <begin position="171"/>
        <end position="193"/>
    </location>
</feature>
<gene>
    <name evidence="7" type="ORF">GCM10025780_28280</name>
</gene>
<evidence type="ECO:0000256" key="4">
    <source>
        <dbReference type="ARBA" id="ARBA00023136"/>
    </source>
</evidence>
<keyword evidence="3 5" id="KW-1133">Transmembrane helix</keyword>
<feature type="domain" description="Amino acid permease/ SLC12A" evidence="6">
    <location>
        <begin position="39"/>
        <end position="445"/>
    </location>
</feature>
<feature type="transmembrane region" description="Helical" evidence="5">
    <location>
        <begin position="59"/>
        <end position="80"/>
    </location>
</feature>
<feature type="transmembrane region" description="Helical" evidence="5">
    <location>
        <begin position="353"/>
        <end position="373"/>
    </location>
</feature>
<evidence type="ECO:0000256" key="3">
    <source>
        <dbReference type="ARBA" id="ARBA00022989"/>
    </source>
</evidence>
<dbReference type="RefSeq" id="WP_345376553.1">
    <property type="nucleotide sequence ID" value="NZ_BAABLM010000005.1"/>
</dbReference>
<dbReference type="PANTHER" id="PTHR42770:SF7">
    <property type="entry name" value="MEMBRANE PROTEIN"/>
    <property type="match status" value="1"/>
</dbReference>
<proteinExistence type="predicted"/>
<dbReference type="Gene3D" id="1.20.1740.10">
    <property type="entry name" value="Amino acid/polyamine transporter I"/>
    <property type="match status" value="1"/>
</dbReference>
<feature type="transmembrane region" description="Helical" evidence="5">
    <location>
        <begin position="213"/>
        <end position="235"/>
    </location>
</feature>
<comment type="caution">
    <text evidence="7">The sequence shown here is derived from an EMBL/GenBank/DDBJ whole genome shotgun (WGS) entry which is preliminary data.</text>
</comment>
<dbReference type="EMBL" id="BAABLM010000005">
    <property type="protein sequence ID" value="GAA4681240.1"/>
    <property type="molecule type" value="Genomic_DNA"/>
</dbReference>
<organism evidence="7 8">
    <name type="scientific">Frondihabitans cladoniiphilus</name>
    <dbReference type="NCBI Taxonomy" id="715785"/>
    <lineage>
        <taxon>Bacteria</taxon>
        <taxon>Bacillati</taxon>
        <taxon>Actinomycetota</taxon>
        <taxon>Actinomycetes</taxon>
        <taxon>Micrococcales</taxon>
        <taxon>Microbacteriaceae</taxon>
        <taxon>Frondihabitans</taxon>
    </lineage>
</organism>
<dbReference type="InterPro" id="IPR050367">
    <property type="entry name" value="APC_superfamily"/>
</dbReference>
<keyword evidence="2 5" id="KW-0812">Transmembrane</keyword>
<dbReference type="InterPro" id="IPR004841">
    <property type="entry name" value="AA-permease/SLC12A_dom"/>
</dbReference>